<feature type="compositionally biased region" description="Basic and acidic residues" evidence="5">
    <location>
        <begin position="210"/>
        <end position="226"/>
    </location>
</feature>
<evidence type="ECO:0000256" key="4">
    <source>
        <dbReference type="ARBA" id="ARBA00023242"/>
    </source>
</evidence>
<feature type="compositionally biased region" description="Acidic residues" evidence="5">
    <location>
        <begin position="1268"/>
        <end position="1278"/>
    </location>
</feature>
<dbReference type="InterPro" id="IPR044976">
    <property type="entry name" value="FIPS5/FIPS3-like"/>
</dbReference>
<feature type="compositionally biased region" description="Basic and acidic residues" evidence="5">
    <location>
        <begin position="941"/>
        <end position="954"/>
    </location>
</feature>
<feature type="region of interest" description="Disordered" evidence="5">
    <location>
        <begin position="1"/>
        <end position="132"/>
    </location>
</feature>
<gene>
    <name evidence="7" type="primary">fip1l1_2</name>
    <name evidence="7" type="ORF">g.89191</name>
</gene>
<reference evidence="7" key="1">
    <citation type="submission" date="2015-07" db="EMBL/GenBank/DDBJ databases">
        <title>Transcriptome Assembly of Anthurium amnicola.</title>
        <authorList>
            <person name="Suzuki J."/>
        </authorList>
    </citation>
    <scope>NUCLEOTIDE SEQUENCE</scope>
</reference>
<evidence type="ECO:0000313" key="7">
    <source>
        <dbReference type="EMBL" id="JAT61099.1"/>
    </source>
</evidence>
<keyword evidence="3" id="KW-0507">mRNA processing</keyword>
<feature type="compositionally biased region" description="Basic and acidic residues" evidence="5">
    <location>
        <begin position="1243"/>
        <end position="1252"/>
    </location>
</feature>
<feature type="compositionally biased region" description="Polar residues" evidence="5">
    <location>
        <begin position="651"/>
        <end position="661"/>
    </location>
</feature>
<dbReference type="InterPro" id="IPR007854">
    <property type="entry name" value="Fip1_dom"/>
</dbReference>
<feature type="compositionally biased region" description="Basic and acidic residues" evidence="5">
    <location>
        <begin position="1130"/>
        <end position="1169"/>
    </location>
</feature>
<dbReference type="GO" id="GO:0003723">
    <property type="term" value="F:RNA binding"/>
    <property type="evidence" value="ECO:0007669"/>
    <property type="project" value="TreeGrafter"/>
</dbReference>
<name>A0A1D1Z2M6_9ARAE</name>
<evidence type="ECO:0000256" key="1">
    <source>
        <dbReference type="ARBA" id="ARBA00004123"/>
    </source>
</evidence>
<evidence type="ECO:0000256" key="5">
    <source>
        <dbReference type="SAM" id="MobiDB-lite"/>
    </source>
</evidence>
<evidence type="ECO:0000259" key="6">
    <source>
        <dbReference type="Pfam" id="PF05182"/>
    </source>
</evidence>
<feature type="compositionally biased region" description="Basic and acidic residues" evidence="5">
    <location>
        <begin position="961"/>
        <end position="1088"/>
    </location>
</feature>
<feature type="compositionally biased region" description="Basic and acidic residues" evidence="5">
    <location>
        <begin position="797"/>
        <end position="818"/>
    </location>
</feature>
<feature type="compositionally biased region" description="Basic and acidic residues" evidence="5">
    <location>
        <begin position="852"/>
        <end position="902"/>
    </location>
</feature>
<dbReference type="GO" id="GO:0016607">
    <property type="term" value="C:nuclear speck"/>
    <property type="evidence" value="ECO:0007669"/>
    <property type="project" value="TreeGrafter"/>
</dbReference>
<feature type="compositionally biased region" description="Low complexity" evidence="5">
    <location>
        <begin position="60"/>
        <end position="82"/>
    </location>
</feature>
<feature type="compositionally biased region" description="Polar residues" evidence="5">
    <location>
        <begin position="29"/>
        <end position="39"/>
    </location>
</feature>
<dbReference type="PANTHER" id="PTHR36884">
    <property type="entry name" value="FIP1[III]-LIKE PROTEIN"/>
    <property type="match status" value="1"/>
</dbReference>
<feature type="domain" description="Pre-mRNA polyadenylation factor Fip1" evidence="6">
    <location>
        <begin position="418"/>
        <end position="460"/>
    </location>
</feature>
<dbReference type="PANTHER" id="PTHR36884:SF1">
    <property type="entry name" value="FIP1[V]-LIKE PROTEIN"/>
    <property type="match status" value="1"/>
</dbReference>
<keyword evidence="4" id="KW-0539">Nucleus</keyword>
<dbReference type="GO" id="GO:0006397">
    <property type="term" value="P:mRNA processing"/>
    <property type="evidence" value="ECO:0007669"/>
    <property type="project" value="UniProtKB-KW"/>
</dbReference>
<feature type="compositionally biased region" description="Basic and acidic residues" evidence="5">
    <location>
        <begin position="1183"/>
        <end position="1201"/>
    </location>
</feature>
<sequence length="1417" mass="156806">MDDDDEFGDLYTDVLRLPPGPAPPPLDGTSASIPATTSKPPSPFNPRSDSDDDGSRDRSLPGAPGSGRSPSSLPSQLPAQSGIPDSQEGGDEDWVLGQAPASQEQPVDWDDGEDEGLPRVSSAEATDLVPGLGVSRVLLEEEGEDASGFTETLKKQVGEDEEGIRVAEGVEASTPGKVAAATLDIHCGIADLDEQPVIPGLSVAPLPPEAFHDAESGDGKVSRSGDWDSDSEDDLQIVLNDDNLIPTGGDGNVGFGIEDDADEDGEDDLVIVTDEDQHNHHHHHLGMEEQDLDGESMQQPFDGERKEKLDVANGNGGTVALAKIGYNSHGYHGQHQSQFKYIRPGVAAITGGAAAGTGAASGQLRPPLTMGPMAGRGRGAQKSFHSGYGLQFWSSNASARAFGGGLEFTLPSHKTIFDMDIDDFEEKPWRLPGVDMSDFFNFGLTEDKWRDVCKQLEQLRLESTMQSKIRVYESGRSEKDYDPDLPPELAAAVGIQDISAESIQGKADGGQPDLISQGRGALGFRPQFPIGRAIQVESGFGERLPSIDTRPPRIRDSDAIIEIVLQDSVDVCSGVSDPHLFEPEGQDVEGDDEHEDGDKGADSDHFNHSPPACSDMEEVMKGKGSPVGSMGRNASEGNGILPLTPDASSKCLPTSKSQTPEISGDHYDASHAARRTQSSKSVECSNDAIASQNVKLEIYEAEEGRLGDNMEDKDLPIAPLETAVEVNFDQRSDEHNERLALDDGAEIEEETASDLRLSGKCHGDNTSYHAVKKQKLSSQVEQLGVQDKDYGNGSRATHSDNGRAKTGSSKDHLNKHEGGEEEVVQSGRSRLTVDQKGHHHEEERSFQQVVDNGRDGRHDTNRSHIASKGREDVYQSRPHRERDSTNYGRRREGFERGKERDGIVGGCLGREDDAHRKRGKDEGRKRDIDDEIGSRHRSKVRAGERNGKDEDLHSRKSIGNGDRKGRNDRDGAPRQRDRDDTSMSRHENFDALHIKRRKDEEQPRREKIEKEDVLHGRKGRDGTTHAQRERENGVNHKSREDQTRVRDRVEDHLTKHRDDNLRHREREDRRLNKPNEVTRAHKEREKGHAIGKGGRVLEDKSVGGIERVNNLSKGLGSDDHPPKERRRHGEQRDHFEEHTRAQHETRQKLHAHENQLNNREKISKNERVSSRSNHPLAASDSQLVHRERHRENSRQNKEIKGGEPSYPATGKRRHEDQRHHLNGKVGARGTNEQEGSNTSSDQLSKRERHLTDKAPGIQEQHHISGDHAEEDAVSDDDSNQNVRRGRSKLERWTSHIERDFSNSNNSPQPLPSRVRESEVCTVNIIELADVIKTEGNDDDTKVSEAMQIDHRGEERDCHLDAVAKLKQRSERFKLPEPGEDSTIFKKPEDEVPPIQGDVTDADIKQERPARKRRWTGS</sequence>
<feature type="compositionally biased region" description="Acidic residues" evidence="5">
    <location>
        <begin position="584"/>
        <end position="595"/>
    </location>
</feature>
<evidence type="ECO:0000256" key="2">
    <source>
        <dbReference type="ARBA" id="ARBA00007459"/>
    </source>
</evidence>
<feature type="region of interest" description="Disordered" evidence="5">
    <location>
        <begin position="208"/>
        <end position="230"/>
    </location>
</feature>
<evidence type="ECO:0000256" key="3">
    <source>
        <dbReference type="ARBA" id="ARBA00022664"/>
    </source>
</evidence>
<feature type="region of interest" description="Disordered" evidence="5">
    <location>
        <begin position="1372"/>
        <end position="1417"/>
    </location>
</feature>
<feature type="compositionally biased region" description="Basic and acidic residues" evidence="5">
    <location>
        <begin position="1287"/>
        <end position="1300"/>
    </location>
</feature>
<dbReference type="Pfam" id="PF05182">
    <property type="entry name" value="Fip1"/>
    <property type="match status" value="1"/>
</dbReference>
<feature type="region of interest" description="Disordered" evidence="5">
    <location>
        <begin position="770"/>
        <end position="1315"/>
    </location>
</feature>
<comment type="similarity">
    <text evidence="2">Belongs to the FIP1 family.</text>
</comment>
<feature type="compositionally biased region" description="Basic and acidic residues" evidence="5">
    <location>
        <begin position="596"/>
        <end position="607"/>
    </location>
</feature>
<feature type="region of interest" description="Disordered" evidence="5">
    <location>
        <begin position="277"/>
        <end position="297"/>
    </location>
</feature>
<feature type="compositionally biased region" description="Basic and acidic residues" evidence="5">
    <location>
        <begin position="909"/>
        <end position="934"/>
    </location>
</feature>
<accession>A0A1D1Z2M6</accession>
<comment type="subcellular location">
    <subcellularLocation>
        <location evidence="1">Nucleus</location>
    </subcellularLocation>
</comment>
<organism evidence="7">
    <name type="scientific">Anthurium amnicola</name>
    <dbReference type="NCBI Taxonomy" id="1678845"/>
    <lineage>
        <taxon>Eukaryota</taxon>
        <taxon>Viridiplantae</taxon>
        <taxon>Streptophyta</taxon>
        <taxon>Embryophyta</taxon>
        <taxon>Tracheophyta</taxon>
        <taxon>Spermatophyta</taxon>
        <taxon>Magnoliopsida</taxon>
        <taxon>Liliopsida</taxon>
        <taxon>Araceae</taxon>
        <taxon>Pothoideae</taxon>
        <taxon>Potheae</taxon>
        <taxon>Anthurium</taxon>
    </lineage>
</organism>
<proteinExistence type="inferred from homology"/>
<feature type="compositionally biased region" description="Polar residues" evidence="5">
    <location>
        <begin position="1230"/>
        <end position="1242"/>
    </location>
</feature>
<protein>
    <submittedName>
        <fullName evidence="7">Pre-mRNA 3'-end-processing factor FIP1</fullName>
    </submittedName>
</protein>
<dbReference type="EMBL" id="GDJX01006837">
    <property type="protein sequence ID" value="JAT61099.1"/>
    <property type="molecule type" value="Transcribed_RNA"/>
</dbReference>
<feature type="compositionally biased region" description="Basic and acidic residues" evidence="5">
    <location>
        <begin position="831"/>
        <end position="845"/>
    </location>
</feature>
<feature type="region of interest" description="Disordered" evidence="5">
    <location>
        <begin position="574"/>
        <end position="665"/>
    </location>
</feature>
<feature type="compositionally biased region" description="Basic and acidic residues" evidence="5">
    <location>
        <begin position="1372"/>
        <end position="1389"/>
    </location>
</feature>